<dbReference type="Proteomes" id="UP000677054">
    <property type="component" value="Unassembled WGS sequence"/>
</dbReference>
<proteinExistence type="predicted"/>
<dbReference type="EMBL" id="CAJPEV010005641">
    <property type="protein sequence ID" value="CAG0903361.1"/>
    <property type="molecule type" value="Genomic_DNA"/>
</dbReference>
<dbReference type="EMBL" id="LR905158">
    <property type="protein sequence ID" value="CAD7253314.1"/>
    <property type="molecule type" value="Genomic_DNA"/>
</dbReference>
<dbReference type="GO" id="GO:0099044">
    <property type="term" value="P:vesicle tethering to endoplasmic reticulum"/>
    <property type="evidence" value="ECO:0007669"/>
    <property type="project" value="TreeGrafter"/>
</dbReference>
<dbReference type="GO" id="GO:0015485">
    <property type="term" value="F:cholesterol binding"/>
    <property type="evidence" value="ECO:0007669"/>
    <property type="project" value="TreeGrafter"/>
</dbReference>
<feature type="region of interest" description="Disordered" evidence="1">
    <location>
        <begin position="12"/>
        <end position="39"/>
    </location>
</feature>
<sequence length="208" mass="23362">MSSNVYAFTRRDGETGDKKAGARHVPAQRLGEGEGGKGKKEGTVVNVSVDVIFRDVWGHMQDYPNWNHHLQRVEVVLDITPRCRLVYQVLHPVGNGIIWSRDIVAIMYWDKEGDGIYISLASTSWPALPPSSQYVRATFYPQGYVYAPMPGDPEKTLIRLVHHIDVHLAFIPAPVISLILAKTGRDTVMQFRDHLENLRKEFTGLGGV</sequence>
<evidence type="ECO:0000259" key="2">
    <source>
        <dbReference type="PROSITE" id="PS50848"/>
    </source>
</evidence>
<reference evidence="3" key="1">
    <citation type="submission" date="2020-11" db="EMBL/GenBank/DDBJ databases">
        <authorList>
            <person name="Tran Van P."/>
        </authorList>
    </citation>
    <scope>NUCLEOTIDE SEQUENCE</scope>
</reference>
<accession>A0A7R9AFK0</accession>
<gene>
    <name evidence="3" type="ORF">DSTB1V02_LOCUS13064</name>
</gene>
<organism evidence="3">
    <name type="scientific">Darwinula stevensoni</name>
    <dbReference type="NCBI Taxonomy" id="69355"/>
    <lineage>
        <taxon>Eukaryota</taxon>
        <taxon>Metazoa</taxon>
        <taxon>Ecdysozoa</taxon>
        <taxon>Arthropoda</taxon>
        <taxon>Crustacea</taxon>
        <taxon>Oligostraca</taxon>
        <taxon>Ostracoda</taxon>
        <taxon>Podocopa</taxon>
        <taxon>Podocopida</taxon>
        <taxon>Darwinulocopina</taxon>
        <taxon>Darwinuloidea</taxon>
        <taxon>Darwinulidae</taxon>
        <taxon>Darwinula</taxon>
    </lineage>
</organism>
<feature type="domain" description="START" evidence="2">
    <location>
        <begin position="43"/>
        <end position="200"/>
    </location>
</feature>
<name>A0A7R9AFK0_9CRUS</name>
<dbReference type="InterPro" id="IPR023393">
    <property type="entry name" value="START-like_dom_sf"/>
</dbReference>
<evidence type="ECO:0000313" key="3">
    <source>
        <dbReference type="EMBL" id="CAD7253314.1"/>
    </source>
</evidence>
<dbReference type="GO" id="GO:0005765">
    <property type="term" value="C:lysosomal membrane"/>
    <property type="evidence" value="ECO:0007669"/>
    <property type="project" value="TreeGrafter"/>
</dbReference>
<dbReference type="SUPFAM" id="SSF55961">
    <property type="entry name" value="Bet v1-like"/>
    <property type="match status" value="1"/>
</dbReference>
<evidence type="ECO:0000313" key="4">
    <source>
        <dbReference type="Proteomes" id="UP000677054"/>
    </source>
</evidence>
<keyword evidence="4" id="KW-1185">Reference proteome</keyword>
<dbReference type="Gene3D" id="3.30.530.20">
    <property type="match status" value="1"/>
</dbReference>
<dbReference type="GO" id="GO:0031902">
    <property type="term" value="C:late endosome membrane"/>
    <property type="evidence" value="ECO:0007669"/>
    <property type="project" value="TreeGrafter"/>
</dbReference>
<evidence type="ECO:0000256" key="1">
    <source>
        <dbReference type="SAM" id="MobiDB-lite"/>
    </source>
</evidence>
<dbReference type="PROSITE" id="PS50848">
    <property type="entry name" value="START"/>
    <property type="match status" value="1"/>
</dbReference>
<dbReference type="PANTHER" id="PTHR46121">
    <property type="entry name" value="STEROIDOGENIC ACUTE REGULATORY PROTEIN-LIKE"/>
    <property type="match status" value="1"/>
</dbReference>
<dbReference type="OrthoDB" id="74575at2759"/>
<dbReference type="Pfam" id="PF01852">
    <property type="entry name" value="START"/>
    <property type="match status" value="1"/>
</dbReference>
<dbReference type="InterPro" id="IPR002913">
    <property type="entry name" value="START_lipid-bd_dom"/>
</dbReference>
<dbReference type="InterPro" id="IPR051869">
    <property type="entry name" value="STARD3"/>
</dbReference>
<dbReference type="GO" id="GO:0005789">
    <property type="term" value="C:endoplasmic reticulum membrane"/>
    <property type="evidence" value="ECO:0007669"/>
    <property type="project" value="TreeGrafter"/>
</dbReference>
<dbReference type="PANTHER" id="PTHR46121:SF1">
    <property type="entry name" value="STARD3 N-TERMINAL-LIKE PROTEIN"/>
    <property type="match status" value="1"/>
</dbReference>
<dbReference type="GO" id="GO:0140284">
    <property type="term" value="C:endoplasmic reticulum-endosome membrane contact site"/>
    <property type="evidence" value="ECO:0007669"/>
    <property type="project" value="TreeGrafter"/>
</dbReference>
<dbReference type="GO" id="GO:0030301">
    <property type="term" value="P:cholesterol transport"/>
    <property type="evidence" value="ECO:0007669"/>
    <property type="project" value="TreeGrafter"/>
</dbReference>
<dbReference type="AlphaFoldDB" id="A0A7R9AFK0"/>
<protein>
    <recommendedName>
        <fullName evidence="2">START domain-containing protein</fullName>
    </recommendedName>
</protein>